<dbReference type="InterPro" id="IPR006879">
    <property type="entry name" value="YdjC-like"/>
</dbReference>
<evidence type="ECO:0000313" key="6">
    <source>
        <dbReference type="EMBL" id="OGK42263.1"/>
    </source>
</evidence>
<evidence type="ECO:0000256" key="1">
    <source>
        <dbReference type="ARBA" id="ARBA00001946"/>
    </source>
</evidence>
<dbReference type="Pfam" id="PF04794">
    <property type="entry name" value="YdjC"/>
    <property type="match status" value="1"/>
</dbReference>
<evidence type="ECO:0000313" key="7">
    <source>
        <dbReference type="Proteomes" id="UP000177698"/>
    </source>
</evidence>
<dbReference type="GO" id="GO:0005975">
    <property type="term" value="P:carbohydrate metabolic process"/>
    <property type="evidence" value="ECO:0007669"/>
    <property type="project" value="InterPro"/>
</dbReference>
<dbReference type="GO" id="GO:0016787">
    <property type="term" value="F:hydrolase activity"/>
    <property type="evidence" value="ECO:0007669"/>
    <property type="project" value="UniProtKB-KW"/>
</dbReference>
<accession>A0A1F7IFY0</accession>
<comment type="caution">
    <text evidence="6">The sequence shown here is derived from an EMBL/GenBank/DDBJ whole genome shotgun (WGS) entry which is preliminary data.</text>
</comment>
<proteinExistence type="predicted"/>
<dbReference type="AlphaFoldDB" id="A0A1F7IFY0"/>
<evidence type="ECO:0000256" key="5">
    <source>
        <dbReference type="ARBA" id="ARBA00023277"/>
    </source>
</evidence>
<dbReference type="STRING" id="1802056.A2954_04610"/>
<evidence type="ECO:0000256" key="2">
    <source>
        <dbReference type="ARBA" id="ARBA00022723"/>
    </source>
</evidence>
<dbReference type="InterPro" id="IPR011330">
    <property type="entry name" value="Glyco_hydro/deAcase_b/a-brl"/>
</dbReference>
<evidence type="ECO:0000256" key="4">
    <source>
        <dbReference type="ARBA" id="ARBA00022842"/>
    </source>
</evidence>
<name>A0A1F7IFY0_9BACT</name>
<dbReference type="Proteomes" id="UP000177698">
    <property type="component" value="Unassembled WGS sequence"/>
</dbReference>
<reference evidence="6 7" key="1">
    <citation type="journal article" date="2016" name="Nat. Commun.">
        <title>Thousands of microbial genomes shed light on interconnected biogeochemical processes in an aquifer system.</title>
        <authorList>
            <person name="Anantharaman K."/>
            <person name="Brown C.T."/>
            <person name="Hug L.A."/>
            <person name="Sharon I."/>
            <person name="Castelle C.J."/>
            <person name="Probst A.J."/>
            <person name="Thomas B.C."/>
            <person name="Singh A."/>
            <person name="Wilkins M.J."/>
            <person name="Karaoz U."/>
            <person name="Brodie E.L."/>
            <person name="Williams K.H."/>
            <person name="Hubbard S.S."/>
            <person name="Banfield J.F."/>
        </authorList>
    </citation>
    <scope>NUCLEOTIDE SEQUENCE [LARGE SCALE GENOMIC DNA]</scope>
</reference>
<dbReference type="PANTHER" id="PTHR31609">
    <property type="entry name" value="YDJC DEACETYLASE FAMILY MEMBER"/>
    <property type="match status" value="1"/>
</dbReference>
<protein>
    <recommendedName>
        <fullName evidence="8">NodB homology domain-containing protein</fullName>
    </recommendedName>
</protein>
<comment type="cofactor">
    <cofactor evidence="1">
        <name>Mg(2+)</name>
        <dbReference type="ChEBI" id="CHEBI:18420"/>
    </cofactor>
</comment>
<dbReference type="EMBL" id="MGAG01000003">
    <property type="protein sequence ID" value="OGK42263.1"/>
    <property type="molecule type" value="Genomic_DNA"/>
</dbReference>
<dbReference type="Gene3D" id="3.20.20.370">
    <property type="entry name" value="Glycoside hydrolase/deacetylase"/>
    <property type="match status" value="1"/>
</dbReference>
<keyword evidence="3" id="KW-0378">Hydrolase</keyword>
<keyword evidence="4" id="KW-0460">Magnesium</keyword>
<dbReference type="GO" id="GO:0046872">
    <property type="term" value="F:metal ion binding"/>
    <property type="evidence" value="ECO:0007669"/>
    <property type="project" value="UniProtKB-KW"/>
</dbReference>
<gene>
    <name evidence="6" type="ORF">A2954_04610</name>
</gene>
<dbReference type="PANTHER" id="PTHR31609:SF1">
    <property type="entry name" value="CARBOHYDRATE DEACETYLASE"/>
    <property type="match status" value="1"/>
</dbReference>
<evidence type="ECO:0000256" key="3">
    <source>
        <dbReference type="ARBA" id="ARBA00022801"/>
    </source>
</evidence>
<keyword evidence="5" id="KW-0119">Carbohydrate metabolism</keyword>
<dbReference type="GO" id="GO:0019213">
    <property type="term" value="F:deacetylase activity"/>
    <property type="evidence" value="ECO:0007669"/>
    <property type="project" value="TreeGrafter"/>
</dbReference>
<organism evidence="6 7">
    <name type="scientific">Candidatus Roizmanbacteria bacterium RIFCSPLOWO2_01_FULL_37_12</name>
    <dbReference type="NCBI Taxonomy" id="1802056"/>
    <lineage>
        <taxon>Bacteria</taxon>
        <taxon>Candidatus Roizmaniibacteriota</taxon>
    </lineage>
</organism>
<keyword evidence="2" id="KW-0479">Metal-binding</keyword>
<evidence type="ECO:0008006" key="8">
    <source>
        <dbReference type="Google" id="ProtNLM"/>
    </source>
</evidence>
<dbReference type="SUPFAM" id="SSF88713">
    <property type="entry name" value="Glycoside hydrolase/deacetylase"/>
    <property type="match status" value="1"/>
</dbReference>
<sequence>MKLYSDDFGYNKQADAGIIKLIRRGRIFGASVLATMVSASSLRRLLYTLEQKNNFILGLHINLIEGYPTQHFLKISTLVDRDGRFFSLIFFLANLFLGRINKNQIKSEIEGQLSKLLKKGLIVKMLDSHQHTHAFSPVAEITVDIARKYNISYIRSFGSIKNYSFKAKLTYAVIRVLAFLSYLAVYRKFGLPATWRSKQEFDWTVMSWESNTFDIDSVNKNRSAFVIHPYLPYDTNRSYRSFIK</sequence>